<dbReference type="GO" id="GO:0030170">
    <property type="term" value="F:pyridoxal phosphate binding"/>
    <property type="evidence" value="ECO:0007669"/>
    <property type="project" value="TreeGrafter"/>
</dbReference>
<evidence type="ECO:0000313" key="6">
    <source>
        <dbReference type="Proteomes" id="UP001178148"/>
    </source>
</evidence>
<evidence type="ECO:0000313" key="5">
    <source>
        <dbReference type="EMBL" id="MDP0589325.1"/>
    </source>
</evidence>
<dbReference type="InterPro" id="IPR015422">
    <property type="entry name" value="PyrdxlP-dep_Trfase_small"/>
</dbReference>
<feature type="active site" description="Proton acceptor" evidence="2">
    <location>
        <position position="191"/>
    </location>
</feature>
<evidence type="ECO:0000256" key="1">
    <source>
        <dbReference type="ARBA" id="ARBA00022898"/>
    </source>
</evidence>
<dbReference type="Gene3D" id="3.40.640.10">
    <property type="entry name" value="Type I PLP-dependent aspartate aminotransferase-like (Major domain)"/>
    <property type="match status" value="1"/>
</dbReference>
<dbReference type="GO" id="GO:0008483">
    <property type="term" value="F:transaminase activity"/>
    <property type="evidence" value="ECO:0007669"/>
    <property type="project" value="UniProtKB-KW"/>
</dbReference>
<keyword evidence="5" id="KW-0032">Aminotransferase</keyword>
<dbReference type="InterPro" id="IPR000653">
    <property type="entry name" value="DegT/StrS_aminotransferase"/>
</dbReference>
<dbReference type="PIRSF" id="PIRSF000390">
    <property type="entry name" value="PLP_StrS"/>
    <property type="match status" value="1"/>
</dbReference>
<reference evidence="5 6" key="1">
    <citation type="journal article" date="2023" name="bioRxiv">
        <title>An intranuclear bacterial parasite of deep-sea mussels expresses apoptosis inhibitors acquired from its host.</title>
        <authorList>
            <person name="Gonzalez Porras M.A."/>
            <person name="Assie A."/>
            <person name="Tietjen M."/>
            <person name="Violette M."/>
            <person name="Kleiner M."/>
            <person name="Gruber-Vodicka H."/>
            <person name="Dubilier N."/>
            <person name="Leisch N."/>
        </authorList>
    </citation>
    <scope>NUCLEOTIDE SEQUENCE [LARGE SCALE GENOMIC DNA]</scope>
    <source>
        <strain evidence="5">IAP13</strain>
    </source>
</reference>
<protein>
    <submittedName>
        <fullName evidence="5">DegT/DnrJ/EryC1/StrS family aminotransferase</fullName>
        <ecNumber evidence="5">2.6.1.-</ecNumber>
    </submittedName>
</protein>
<dbReference type="AlphaFoldDB" id="A0AA90NU20"/>
<dbReference type="InterPro" id="IPR015424">
    <property type="entry name" value="PyrdxlP-dep_Trfase"/>
</dbReference>
<dbReference type="Gene3D" id="3.90.1150.10">
    <property type="entry name" value="Aspartate Aminotransferase, domain 1"/>
    <property type="match status" value="1"/>
</dbReference>
<dbReference type="GO" id="GO:0000271">
    <property type="term" value="P:polysaccharide biosynthetic process"/>
    <property type="evidence" value="ECO:0007669"/>
    <property type="project" value="TreeGrafter"/>
</dbReference>
<dbReference type="EC" id="2.6.1.-" evidence="5"/>
<name>A0AA90NU20_9GAMM</name>
<proteinExistence type="inferred from homology"/>
<evidence type="ECO:0000256" key="2">
    <source>
        <dbReference type="PIRSR" id="PIRSR000390-1"/>
    </source>
</evidence>
<dbReference type="InterPro" id="IPR015421">
    <property type="entry name" value="PyrdxlP-dep_Trfase_major"/>
</dbReference>
<keyword evidence="6" id="KW-1185">Reference proteome</keyword>
<evidence type="ECO:0000256" key="3">
    <source>
        <dbReference type="PIRSR" id="PIRSR000390-2"/>
    </source>
</evidence>
<gene>
    <name evidence="5" type="ORF">QS748_09100</name>
</gene>
<dbReference type="SUPFAM" id="SSF53383">
    <property type="entry name" value="PLP-dependent transferases"/>
    <property type="match status" value="1"/>
</dbReference>
<comment type="similarity">
    <text evidence="4">Belongs to the DegT/DnrJ/EryC1 family.</text>
</comment>
<feature type="modified residue" description="N6-(pyridoxal phosphate)lysine" evidence="3">
    <location>
        <position position="191"/>
    </location>
</feature>
<accession>A0AA90NU20</accession>
<dbReference type="PANTHER" id="PTHR30244:SF42">
    <property type="entry name" value="UDP-2-ACETAMIDO-2-DEOXY-3-OXO-D-GLUCURONATE AMINOTRANSFERASE"/>
    <property type="match status" value="1"/>
</dbReference>
<dbReference type="CDD" id="cd00616">
    <property type="entry name" value="AHBA_syn"/>
    <property type="match status" value="1"/>
</dbReference>
<organism evidence="5 6">
    <name type="scientific">Candidatus Endonucleibacter bathymodioli</name>
    <dbReference type="NCBI Taxonomy" id="539814"/>
    <lineage>
        <taxon>Bacteria</taxon>
        <taxon>Pseudomonadati</taxon>
        <taxon>Pseudomonadota</taxon>
        <taxon>Gammaproteobacteria</taxon>
        <taxon>Oceanospirillales</taxon>
        <taxon>Endozoicomonadaceae</taxon>
        <taxon>Candidatus Endonucleibacter</taxon>
    </lineage>
</organism>
<dbReference type="Pfam" id="PF01041">
    <property type="entry name" value="DegT_DnrJ_EryC1"/>
    <property type="match status" value="1"/>
</dbReference>
<evidence type="ECO:0000256" key="4">
    <source>
        <dbReference type="RuleBase" id="RU004508"/>
    </source>
</evidence>
<comment type="caution">
    <text evidence="5">The sequence shown here is derived from an EMBL/GenBank/DDBJ whole genome shotgun (WGS) entry which is preliminary data.</text>
</comment>
<dbReference type="Proteomes" id="UP001178148">
    <property type="component" value="Unassembled WGS sequence"/>
</dbReference>
<dbReference type="EMBL" id="JASXSV010000012">
    <property type="protein sequence ID" value="MDP0589325.1"/>
    <property type="molecule type" value="Genomic_DNA"/>
</dbReference>
<dbReference type="PANTHER" id="PTHR30244">
    <property type="entry name" value="TRANSAMINASE"/>
    <property type="match status" value="1"/>
</dbReference>
<sequence length="368" mass="40693">MEFIDLRTQYQSLKQRIDHRIHAVLDHGQYIFGPEVFELEEQLAEYVGAKHCISCANGTDALNLALMVMGVGEGDAIFCPTFTFFAPAESIALKKATPIFCDVNEHTFTICADNLEQQIQSVRKEGKLTPKAIMAVDLFGLPANYPAIRKLCDRYNLLLIEDGAQGFGGSIADKKACSFGDISTTSFFPAKPLGCYGDGGALFTDNDGYADRLKSLRVHGKGNNKYDNVRLGVNSRLDTIQAAILLEKLAVFPQELLDRNELAQFYTDNLKSIELPIVPEGYYSSWAQYTIKSGDRDELMTQWLAAGVPSAVYYAKCMHKQSAFSDFDDQKFAVADGLVKRVLSLPMSGYVKTEDAQKVVKISAELAL</sequence>
<keyword evidence="1 3" id="KW-0663">Pyridoxal phosphate</keyword>
<keyword evidence="5" id="KW-0808">Transferase</keyword>